<dbReference type="InterPro" id="IPR036661">
    <property type="entry name" value="Luciferase-like_sf"/>
</dbReference>
<dbReference type="RefSeq" id="WP_010044103.1">
    <property type="nucleotide sequence ID" value="NZ_LT962942.1"/>
</dbReference>
<dbReference type="CDD" id="cd00347">
    <property type="entry name" value="Flavin_utilizing_monoxygenases"/>
    <property type="match status" value="2"/>
</dbReference>
<dbReference type="EC" id="1.14.13.107" evidence="3"/>
<evidence type="ECO:0000256" key="1">
    <source>
        <dbReference type="SAM" id="MobiDB-lite"/>
    </source>
</evidence>
<organism evidence="3 4">
    <name type="scientific">Streptomyces chartreusis NRRL 3882</name>
    <dbReference type="NCBI Taxonomy" id="1079985"/>
    <lineage>
        <taxon>Bacteria</taxon>
        <taxon>Bacillati</taxon>
        <taxon>Actinomycetota</taxon>
        <taxon>Actinomycetes</taxon>
        <taxon>Kitasatosporales</taxon>
        <taxon>Streptomycetaceae</taxon>
        <taxon>Streptomyces</taxon>
    </lineage>
</organism>
<reference evidence="4" key="1">
    <citation type="submission" date="2017-11" db="EMBL/GenBank/DDBJ databases">
        <authorList>
            <person name="Wibberg D."/>
        </authorList>
    </citation>
    <scope>NUCLEOTIDE SEQUENCE [LARGE SCALE GENOMIC DNA]</scope>
</reference>
<dbReference type="InterPro" id="IPR050766">
    <property type="entry name" value="Bact_Lucif_Oxidored"/>
</dbReference>
<dbReference type="Proteomes" id="UP000235464">
    <property type="component" value="Chromosome I"/>
</dbReference>
<dbReference type="PANTHER" id="PTHR30137">
    <property type="entry name" value="LUCIFERASE-LIKE MONOOXYGENASE"/>
    <property type="match status" value="1"/>
</dbReference>
<evidence type="ECO:0000313" key="4">
    <source>
        <dbReference type="Proteomes" id="UP000235464"/>
    </source>
</evidence>
<dbReference type="Pfam" id="PF00296">
    <property type="entry name" value="Bac_luciferase"/>
    <property type="match status" value="2"/>
</dbReference>
<sequence length="375" mass="40237">MSDVPLGVLDLVPIPSGSTAAEALHHSVDLARQTERFGYSRYWFAEHHLNPGVAGTSPAVLLALTAAATSTIRIGSGAVQLGHRTALSTVEEFGLIDALHPGRLDLGLGRSGGRPPGQPAAPRPTATPVVDGRTPNGLKIPPRFSPDHLRDSPRLRLQQHLLRQPGARHQDYGEQIGDILALLRGDYRSADGLEAHAVPGEGADVQVWILGSSGGESADVAGRNGLRFAANYHVSPATVLEAAEGYRAAFLPSDHLDKPYVSVSADVVVAEDDDTARELATGYGLWVHGIRTGEGAIAFPTPEQARAHDWTEQDRALVADRVDTRFVGSPGRVADQLEQLREATGADELLVTTITHGHADRVRSYRLLAEEWQRR</sequence>
<evidence type="ECO:0000259" key="2">
    <source>
        <dbReference type="Pfam" id="PF00296"/>
    </source>
</evidence>
<dbReference type="Gene3D" id="3.20.20.30">
    <property type="entry name" value="Luciferase-like domain"/>
    <property type="match status" value="1"/>
</dbReference>
<evidence type="ECO:0000313" key="3">
    <source>
        <dbReference type="EMBL" id="SOR77077.1"/>
    </source>
</evidence>
<gene>
    <name evidence="3" type="primary">limB_2</name>
    <name evidence="3" type="ORF">SCNRRL3882_0553</name>
</gene>
<protein>
    <submittedName>
        <fullName evidence="3">Limonene 1,2-monooxygenase</fullName>
        <ecNumber evidence="3">1.14.13.107</ecNumber>
    </submittedName>
</protein>
<proteinExistence type="predicted"/>
<dbReference type="InterPro" id="IPR011251">
    <property type="entry name" value="Luciferase-like_dom"/>
</dbReference>
<accession>A0A2N9B160</accession>
<dbReference type="SUPFAM" id="SSF51679">
    <property type="entry name" value="Bacterial luciferase-like"/>
    <property type="match status" value="1"/>
</dbReference>
<keyword evidence="4" id="KW-1185">Reference proteome</keyword>
<dbReference type="GO" id="GO:0005829">
    <property type="term" value="C:cytosol"/>
    <property type="evidence" value="ECO:0007669"/>
    <property type="project" value="TreeGrafter"/>
</dbReference>
<dbReference type="OrthoDB" id="9780518at2"/>
<keyword evidence="3" id="KW-0503">Monooxygenase</keyword>
<dbReference type="EMBL" id="LT963352">
    <property type="protein sequence ID" value="SOR77077.1"/>
    <property type="molecule type" value="Genomic_DNA"/>
</dbReference>
<feature type="region of interest" description="Disordered" evidence="1">
    <location>
        <begin position="106"/>
        <end position="150"/>
    </location>
</feature>
<name>A0A2N9B160_STRCX</name>
<feature type="domain" description="Luciferase-like" evidence="2">
    <location>
        <begin position="6"/>
        <end position="114"/>
    </location>
</feature>
<feature type="domain" description="Luciferase-like" evidence="2">
    <location>
        <begin position="184"/>
        <end position="347"/>
    </location>
</feature>
<dbReference type="AlphaFoldDB" id="A0A2N9B160"/>
<dbReference type="PANTHER" id="PTHR30137:SF6">
    <property type="entry name" value="LUCIFERASE-LIKE MONOOXYGENASE"/>
    <property type="match status" value="1"/>
</dbReference>
<keyword evidence="3" id="KW-0560">Oxidoreductase</keyword>
<dbReference type="GO" id="GO:0052601">
    <property type="term" value="F:limonene 1,2-monooxygenase [NAD(P)H) activity"/>
    <property type="evidence" value="ECO:0007669"/>
    <property type="project" value="UniProtKB-EC"/>
</dbReference>